<proteinExistence type="predicted"/>
<reference evidence="2 3" key="1">
    <citation type="submission" date="2008-06" db="EMBL/GenBank/DDBJ databases">
        <title>Complete sequence of Chloroherpeton thalassium ATCC 35110.</title>
        <authorList>
            <consortium name="US DOE Joint Genome Institute"/>
            <person name="Lucas S."/>
            <person name="Copeland A."/>
            <person name="Lapidus A."/>
            <person name="Glavina del Rio T."/>
            <person name="Dalin E."/>
            <person name="Tice H."/>
            <person name="Bruce D."/>
            <person name="Goodwin L."/>
            <person name="Pitluck S."/>
            <person name="Schmutz J."/>
            <person name="Larimer F."/>
            <person name="Land M."/>
            <person name="Hauser L."/>
            <person name="Kyrpides N."/>
            <person name="Mikhailova N."/>
            <person name="Liu Z."/>
            <person name="Li T."/>
            <person name="Zhao F."/>
            <person name="Overmann J."/>
            <person name="Bryant D.A."/>
            <person name="Richardson P."/>
        </authorList>
    </citation>
    <scope>NUCLEOTIDE SEQUENCE [LARGE SCALE GENOMIC DNA]</scope>
    <source>
        <strain evidence="3">ATCC 35110 / GB-78</strain>
    </source>
</reference>
<sequence>MKKIKIALITQDPRNGGGVRAVLDFAYQTLLSYGLEPTVLAYAPYRFERNVSCTLANGLTTPRLGKVEKEIDGLKTVLLGAYFPELEINRYRSNHLWEAELKKHQQFLIIGGSAIYGYAAFRHAPKYLTWTATTIFDDRIDALTSSKNAIYPVHKFILKRLQHYENQVMRRSSLMLFQSKYAEDSTKRAGIPITRQKFLPYAIDTESFFPLQEKPSEAFILMVGRFNDQRKNVNLLFEAYRKAKQKMPNLPKLKLAGAEPSDATREVVRQMNLEGDVVFCGEVSWDELRRLYREATIFVLPSWQEGLGIVILEAMASGTPVISTRCGGPEIIIEHEKNGFFCENNNADDMANKIIRLVSNKALQEKFKEEGLHTIAQRFSKQAVGRELINSLKEVYPETC</sequence>
<keyword evidence="2" id="KW-0808">Transferase</keyword>
<dbReference type="STRING" id="517418.Ctha_0238"/>
<dbReference type="CDD" id="cd03801">
    <property type="entry name" value="GT4_PimA-like"/>
    <property type="match status" value="1"/>
</dbReference>
<dbReference type="eggNOG" id="COG0438">
    <property type="taxonomic scope" value="Bacteria"/>
</dbReference>
<dbReference type="CAZy" id="GT4">
    <property type="family name" value="Glycosyltransferase Family 4"/>
</dbReference>
<organism evidence="2 3">
    <name type="scientific">Chloroherpeton thalassium (strain ATCC 35110 / GB-78)</name>
    <dbReference type="NCBI Taxonomy" id="517418"/>
    <lineage>
        <taxon>Bacteria</taxon>
        <taxon>Pseudomonadati</taxon>
        <taxon>Chlorobiota</taxon>
        <taxon>Chlorobiia</taxon>
        <taxon>Chlorobiales</taxon>
        <taxon>Chloroherpetonaceae</taxon>
        <taxon>Chloroherpeton</taxon>
    </lineage>
</organism>
<gene>
    <name evidence="2" type="ordered locus">Ctha_0238</name>
</gene>
<dbReference type="Gene3D" id="3.40.50.2000">
    <property type="entry name" value="Glycogen Phosphorylase B"/>
    <property type="match status" value="1"/>
</dbReference>
<dbReference type="RefSeq" id="WP_012498793.1">
    <property type="nucleotide sequence ID" value="NC_011026.1"/>
</dbReference>
<keyword evidence="3" id="KW-1185">Reference proteome</keyword>
<dbReference type="KEGG" id="cts:Ctha_0238"/>
<dbReference type="GO" id="GO:0016757">
    <property type="term" value="F:glycosyltransferase activity"/>
    <property type="evidence" value="ECO:0007669"/>
    <property type="project" value="InterPro"/>
</dbReference>
<dbReference type="HOGENOM" id="CLU_009583_2_5_10"/>
<dbReference type="InterPro" id="IPR001296">
    <property type="entry name" value="Glyco_trans_1"/>
</dbReference>
<dbReference type="PANTHER" id="PTHR45947:SF3">
    <property type="entry name" value="SULFOQUINOVOSYL TRANSFERASE SQD2"/>
    <property type="match status" value="1"/>
</dbReference>
<dbReference type="AlphaFoldDB" id="B3QTG3"/>
<dbReference type="EMBL" id="CP001100">
    <property type="protein sequence ID" value="ACF12709.1"/>
    <property type="molecule type" value="Genomic_DNA"/>
</dbReference>
<protein>
    <submittedName>
        <fullName evidence="2">Glycosyl transferase group 1</fullName>
    </submittedName>
</protein>
<feature type="domain" description="Glycosyl transferase family 1" evidence="1">
    <location>
        <begin position="206"/>
        <end position="371"/>
    </location>
</feature>
<name>B3QTG3_CHLT3</name>
<accession>B3QTG3</accession>
<dbReference type="Proteomes" id="UP000001208">
    <property type="component" value="Chromosome"/>
</dbReference>
<evidence type="ECO:0000313" key="3">
    <source>
        <dbReference type="Proteomes" id="UP000001208"/>
    </source>
</evidence>
<evidence type="ECO:0000259" key="1">
    <source>
        <dbReference type="Pfam" id="PF00534"/>
    </source>
</evidence>
<dbReference type="OrthoDB" id="9801573at2"/>
<dbReference type="InterPro" id="IPR050194">
    <property type="entry name" value="Glycosyltransferase_grp1"/>
</dbReference>
<dbReference type="SUPFAM" id="SSF53756">
    <property type="entry name" value="UDP-Glycosyltransferase/glycogen phosphorylase"/>
    <property type="match status" value="1"/>
</dbReference>
<dbReference type="Pfam" id="PF00534">
    <property type="entry name" value="Glycos_transf_1"/>
    <property type="match status" value="1"/>
</dbReference>
<dbReference type="PANTHER" id="PTHR45947">
    <property type="entry name" value="SULFOQUINOVOSYL TRANSFERASE SQD2"/>
    <property type="match status" value="1"/>
</dbReference>
<evidence type="ECO:0000313" key="2">
    <source>
        <dbReference type="EMBL" id="ACF12709.1"/>
    </source>
</evidence>